<dbReference type="InterPro" id="IPR002156">
    <property type="entry name" value="RNaseH_domain"/>
</dbReference>
<keyword evidence="3" id="KW-1185">Reference proteome</keyword>
<protein>
    <recommendedName>
        <fullName evidence="1">RNase H type-1 domain-containing protein</fullName>
    </recommendedName>
</protein>
<organism evidence="2 3">
    <name type="scientific">Xanthoceras sorbifolium</name>
    <dbReference type="NCBI Taxonomy" id="99658"/>
    <lineage>
        <taxon>Eukaryota</taxon>
        <taxon>Viridiplantae</taxon>
        <taxon>Streptophyta</taxon>
        <taxon>Embryophyta</taxon>
        <taxon>Tracheophyta</taxon>
        <taxon>Spermatophyta</taxon>
        <taxon>Magnoliopsida</taxon>
        <taxon>eudicotyledons</taxon>
        <taxon>Gunneridae</taxon>
        <taxon>Pentapetalae</taxon>
        <taxon>rosids</taxon>
        <taxon>malvids</taxon>
        <taxon>Sapindales</taxon>
        <taxon>Sapindaceae</taxon>
        <taxon>Xanthoceroideae</taxon>
        <taxon>Xanthoceras</taxon>
    </lineage>
</organism>
<dbReference type="Proteomes" id="UP000827721">
    <property type="component" value="Unassembled WGS sequence"/>
</dbReference>
<evidence type="ECO:0000259" key="1">
    <source>
        <dbReference type="Pfam" id="PF13456"/>
    </source>
</evidence>
<accession>A0ABQ8GZT1</accession>
<comment type="caution">
    <text evidence="2">The sequence shown here is derived from an EMBL/GenBank/DDBJ whole genome shotgun (WGS) entry which is preliminary data.</text>
</comment>
<evidence type="ECO:0000313" key="2">
    <source>
        <dbReference type="EMBL" id="KAH7526431.1"/>
    </source>
</evidence>
<gene>
    <name evidence="2" type="ORF">JRO89_XSUnG0056000</name>
</gene>
<sequence>MTRTSSCIKVVLNKLWILWETLLVFLKSSRILIGHVLLILLRLPIKRMVAGISKLLSGYFSPEAEKLLGLREGLLLAIQHGLCVKQVERDAANMILGFNSSDIEFCNLAHILNDVKVLCKDDVVSCLAISRKGNTLAYTLASLTSFSMEDCV</sequence>
<reference evidence="2 3" key="1">
    <citation type="submission" date="2021-02" db="EMBL/GenBank/DDBJ databases">
        <title>Plant Genome Project.</title>
        <authorList>
            <person name="Zhang R.-G."/>
        </authorList>
    </citation>
    <scope>NUCLEOTIDE SEQUENCE [LARGE SCALE GENOMIC DNA]</scope>
    <source>
        <tissue evidence="2">Leaves</tissue>
    </source>
</reference>
<feature type="domain" description="RNase H type-1" evidence="1">
    <location>
        <begin position="44"/>
        <end position="142"/>
    </location>
</feature>
<dbReference type="Pfam" id="PF13456">
    <property type="entry name" value="RVT_3"/>
    <property type="match status" value="1"/>
</dbReference>
<evidence type="ECO:0000313" key="3">
    <source>
        <dbReference type="Proteomes" id="UP000827721"/>
    </source>
</evidence>
<proteinExistence type="predicted"/>
<name>A0ABQ8GZT1_9ROSI</name>
<dbReference type="EMBL" id="JAFEMO010000100">
    <property type="protein sequence ID" value="KAH7526431.1"/>
    <property type="molecule type" value="Genomic_DNA"/>
</dbReference>